<evidence type="ECO:0000256" key="6">
    <source>
        <dbReference type="RuleBase" id="RU361174"/>
    </source>
</evidence>
<sequence length="387" mass="43004">MLQQQDPSLPGGQSQLMKLLAFLVLAAGVAHGQAGSPLPSLKQAYHGLFRIGASVNAAQFEGLDKIADPIIAAQFNTISPENALKWQSVHPSIGTYNFDQADQYVAYGEKYKMFIMGHCLVWHSQTPRWVFEDSEGKPLTREALLQRMHDHIRTVVGRYKGRINGWDVVNEALNEDGTMRQSPWYRIIGDDFIVKAFQFAHEADPGAQLYYNDYSLENEAKRKGAAELMRKLKAAGVPITGIGLQGHVKIDGPDAIQEAATIEAFASLGLQVNVSELDVDVLPRTTKSDSADISMTAAVTSQSNPYTQGLPEEMQQALAKRYAELFRVFVEHHGSMGRVTLWGVTDRESWLNNFPSRGRTNYPLLFDREGKPKPAFFAVLHEATNAR</sequence>
<keyword evidence="1 6" id="KW-0378">Hydrolase</keyword>
<dbReference type="InterPro" id="IPR044846">
    <property type="entry name" value="GH10"/>
</dbReference>
<evidence type="ECO:0000256" key="1">
    <source>
        <dbReference type="ARBA" id="ARBA00022801"/>
    </source>
</evidence>
<dbReference type="InterPro" id="IPR031158">
    <property type="entry name" value="GH10_AS"/>
</dbReference>
<keyword evidence="8" id="KW-0858">Xylan degradation</keyword>
<dbReference type="GO" id="GO:0031176">
    <property type="term" value="F:endo-1,4-beta-xylanase activity"/>
    <property type="evidence" value="ECO:0007669"/>
    <property type="project" value="UniProtKB-EC"/>
</dbReference>
<dbReference type="Gene3D" id="3.20.20.80">
    <property type="entry name" value="Glycosidases"/>
    <property type="match status" value="1"/>
</dbReference>
<gene>
    <name evidence="8" type="ORF">ACPOL_3367</name>
</gene>
<dbReference type="EC" id="3.2.1.8" evidence="6"/>
<name>A0A2Z5G245_9BACT</name>
<dbReference type="Pfam" id="PF00331">
    <property type="entry name" value="Glyco_hydro_10"/>
    <property type="match status" value="1"/>
</dbReference>
<dbReference type="SUPFAM" id="SSF51445">
    <property type="entry name" value="(Trans)glycosidases"/>
    <property type="match status" value="1"/>
</dbReference>
<evidence type="ECO:0000256" key="2">
    <source>
        <dbReference type="ARBA" id="ARBA00023277"/>
    </source>
</evidence>
<feature type="active site" description="Nucleophile" evidence="5">
    <location>
        <position position="276"/>
    </location>
</feature>
<dbReference type="PROSITE" id="PS51760">
    <property type="entry name" value="GH10_2"/>
    <property type="match status" value="1"/>
</dbReference>
<evidence type="ECO:0000259" key="7">
    <source>
        <dbReference type="PROSITE" id="PS51760"/>
    </source>
</evidence>
<dbReference type="GO" id="GO:0045493">
    <property type="term" value="P:xylan catabolic process"/>
    <property type="evidence" value="ECO:0007669"/>
    <property type="project" value="UniProtKB-KW"/>
</dbReference>
<protein>
    <recommendedName>
        <fullName evidence="6">Beta-xylanase</fullName>
        <ecNumber evidence="6">3.2.1.8</ecNumber>
    </recommendedName>
</protein>
<dbReference type="EMBL" id="CP030840">
    <property type="protein sequence ID" value="AXC12656.1"/>
    <property type="molecule type" value="Genomic_DNA"/>
</dbReference>
<evidence type="ECO:0000256" key="3">
    <source>
        <dbReference type="ARBA" id="ARBA00023295"/>
    </source>
</evidence>
<evidence type="ECO:0000313" key="9">
    <source>
        <dbReference type="Proteomes" id="UP000253606"/>
    </source>
</evidence>
<comment type="catalytic activity">
    <reaction evidence="6">
        <text>Endohydrolysis of (1-&gt;4)-beta-D-xylosidic linkages in xylans.</text>
        <dbReference type="EC" id="3.2.1.8"/>
    </reaction>
</comment>
<evidence type="ECO:0000256" key="4">
    <source>
        <dbReference type="ARBA" id="ARBA00023326"/>
    </source>
</evidence>
<organism evidence="8 9">
    <name type="scientific">Acidisarcina polymorpha</name>
    <dbReference type="NCBI Taxonomy" id="2211140"/>
    <lineage>
        <taxon>Bacteria</taxon>
        <taxon>Pseudomonadati</taxon>
        <taxon>Acidobacteriota</taxon>
        <taxon>Terriglobia</taxon>
        <taxon>Terriglobales</taxon>
        <taxon>Acidobacteriaceae</taxon>
        <taxon>Acidisarcina</taxon>
    </lineage>
</organism>
<keyword evidence="2 6" id="KW-0119">Carbohydrate metabolism</keyword>
<dbReference type="InterPro" id="IPR001000">
    <property type="entry name" value="GH10_dom"/>
</dbReference>
<dbReference type="PROSITE" id="PS00591">
    <property type="entry name" value="GH10_1"/>
    <property type="match status" value="1"/>
</dbReference>
<dbReference type="KEGG" id="abas:ACPOL_3367"/>
<evidence type="ECO:0000256" key="5">
    <source>
        <dbReference type="PROSITE-ProRule" id="PRU10061"/>
    </source>
</evidence>
<keyword evidence="3 6" id="KW-0326">Glycosidase</keyword>
<evidence type="ECO:0000313" key="8">
    <source>
        <dbReference type="EMBL" id="AXC12656.1"/>
    </source>
</evidence>
<dbReference type="Proteomes" id="UP000253606">
    <property type="component" value="Chromosome"/>
</dbReference>
<dbReference type="PRINTS" id="PR00134">
    <property type="entry name" value="GLHYDRLASE10"/>
</dbReference>
<dbReference type="PANTHER" id="PTHR31490">
    <property type="entry name" value="GLYCOSYL HYDROLASE"/>
    <property type="match status" value="1"/>
</dbReference>
<dbReference type="SMART" id="SM00633">
    <property type="entry name" value="Glyco_10"/>
    <property type="match status" value="1"/>
</dbReference>
<reference evidence="8 9" key="1">
    <citation type="journal article" date="2018" name="Front. Microbiol.">
        <title>Hydrolytic Capabilities as a Key to Environmental Success: Chitinolytic and Cellulolytic Acidobacteria From Acidic Sub-arctic Soils and Boreal Peatlands.</title>
        <authorList>
            <person name="Belova S.E."/>
            <person name="Ravin N.V."/>
            <person name="Pankratov T.A."/>
            <person name="Rakitin A.L."/>
            <person name="Ivanova A.A."/>
            <person name="Beletsky A.V."/>
            <person name="Mardanov A.V."/>
            <person name="Sinninghe Damste J.S."/>
            <person name="Dedysh S.N."/>
        </authorList>
    </citation>
    <scope>NUCLEOTIDE SEQUENCE [LARGE SCALE GENOMIC DNA]</scope>
    <source>
        <strain evidence="8 9">SBC82</strain>
    </source>
</reference>
<proteinExistence type="inferred from homology"/>
<accession>A0A2Z5G245</accession>
<keyword evidence="9" id="KW-1185">Reference proteome</keyword>
<dbReference type="AlphaFoldDB" id="A0A2Z5G245"/>
<dbReference type="InterPro" id="IPR017853">
    <property type="entry name" value="GH"/>
</dbReference>
<dbReference type="PANTHER" id="PTHR31490:SF90">
    <property type="entry name" value="ENDO-1,4-BETA-XYLANASE A"/>
    <property type="match status" value="1"/>
</dbReference>
<feature type="domain" description="GH10" evidence="7">
    <location>
        <begin position="35"/>
        <end position="382"/>
    </location>
</feature>
<comment type="similarity">
    <text evidence="6">Belongs to the glycosyl hydrolase 10 (cellulase F) family.</text>
</comment>
<keyword evidence="4 6" id="KW-0624">Polysaccharide degradation</keyword>